<feature type="domain" description="Alpha-L-rhamnosidase C-terminal" evidence="3">
    <location>
        <begin position="666"/>
        <end position="730"/>
    </location>
</feature>
<evidence type="ECO:0000313" key="4">
    <source>
        <dbReference type="EMBL" id="KAA1259069.1"/>
    </source>
</evidence>
<feature type="chain" id="PRO_5022897200" evidence="1">
    <location>
        <begin position="23"/>
        <end position="783"/>
    </location>
</feature>
<gene>
    <name evidence="4" type="ORF">LF1_15950</name>
</gene>
<dbReference type="RefSeq" id="WP_068262076.1">
    <property type="nucleotide sequence ID" value="NZ_LWSK01000032.1"/>
</dbReference>
<dbReference type="InterPro" id="IPR035398">
    <property type="entry name" value="Bac_rhamnosid_C"/>
</dbReference>
<dbReference type="Gene3D" id="2.60.420.10">
    <property type="entry name" value="Maltose phosphorylase, domain 3"/>
    <property type="match status" value="1"/>
</dbReference>
<sequence precursor="true">MNRFLLLIVTTISLTIGSAANSAAMDWKAHWIWQAKDGPANTWVAFRKEFEMNEVPEKVLANISTDTKYWLWINGEMVLFEGGLARGPHRDGTYYDEVELQPFLKPGKNSLAILVWYWGKTAKTHEDSGKGGLVFSADLGETVLQSDRSWMLKVHPAYDPKSKGLNRSANRPNAMDVKFDARKAMGDWSGKAWYSADYSMDESWKPATEKGVPPAMPWGKLVKRPIPHWNDRGLTDYESLRIGKKKITLPYKNEGKKPVTIFAKLPKNKQITPYLKVNSNGGRTIKIGTDNSWNLINAQYTTKHGVQSFETYSWMSGHAVKYTVPPGVEVQDLQYRWTGLGSITGTFQCSDPFFERLWSMAANTLYICSRDCYMDCPDRERGLWIGDVADQTGAVFYTLGEPGRLLLKKGIDNTIAYQNSDIIQGLAPGFGNYRGKSSELTAQSLQYIDQGIWRYYFNTGDKATLANAYPSVLAYLKLWNMEPSGLPEIRKGYASWVDWGTNPDKKPVEVCWYYIALDAAKKMAMELDKPDDIGWYDERIQSIAANFDKIYWRDGYYGSQGAVKDERVSALAILNGLADPSKYSALLENVLTTEYNASPHMEWIVEEAIMLAGDHAAGLKRMRERYQSQVDDKDLTTLCEKFGKKRGTPNHAWNAPNYVLSRYIAGIAADEVAWKSYHVLPNLAHLTAVKQVVPSVQGDISVDIKLSDKNYTMHLISPAGTKAVVGIPKASIATTVIMVNGSTIWENGTFVDNVSGISWNGESSEHLKFDVASGTWTFTAKAD</sequence>
<dbReference type="Gene3D" id="1.50.10.10">
    <property type="match status" value="1"/>
</dbReference>
<feature type="domain" description="Alpha-L-rhamnosidase six-hairpin glycosidase" evidence="2">
    <location>
        <begin position="344"/>
        <end position="590"/>
    </location>
</feature>
<keyword evidence="1" id="KW-0732">Signal</keyword>
<keyword evidence="5" id="KW-1185">Reference proteome</keyword>
<dbReference type="EMBL" id="VRLW01000001">
    <property type="protein sequence ID" value="KAA1259069.1"/>
    <property type="molecule type" value="Genomic_DNA"/>
</dbReference>
<dbReference type="PANTHER" id="PTHR34987">
    <property type="entry name" value="C, PUTATIVE (AFU_ORTHOLOGUE AFUA_3G02880)-RELATED"/>
    <property type="match status" value="1"/>
</dbReference>
<evidence type="ECO:0000313" key="5">
    <source>
        <dbReference type="Proteomes" id="UP000322699"/>
    </source>
</evidence>
<dbReference type="InterPro" id="IPR035396">
    <property type="entry name" value="Bac_rhamnosid6H"/>
</dbReference>
<dbReference type="InterPro" id="IPR008979">
    <property type="entry name" value="Galactose-bd-like_sf"/>
</dbReference>
<organism evidence="4 5">
    <name type="scientific">Rubripirellula obstinata</name>
    <dbReference type="NCBI Taxonomy" id="406547"/>
    <lineage>
        <taxon>Bacteria</taxon>
        <taxon>Pseudomonadati</taxon>
        <taxon>Planctomycetota</taxon>
        <taxon>Planctomycetia</taxon>
        <taxon>Pirellulales</taxon>
        <taxon>Pirellulaceae</taxon>
        <taxon>Rubripirellula</taxon>
    </lineage>
</organism>
<dbReference type="SUPFAM" id="SSF49785">
    <property type="entry name" value="Galactose-binding domain-like"/>
    <property type="match status" value="1"/>
</dbReference>
<dbReference type="GO" id="GO:0005975">
    <property type="term" value="P:carbohydrate metabolic process"/>
    <property type="evidence" value="ECO:0007669"/>
    <property type="project" value="InterPro"/>
</dbReference>
<feature type="signal peptide" evidence="1">
    <location>
        <begin position="1"/>
        <end position="22"/>
    </location>
</feature>
<protein>
    <submittedName>
        <fullName evidence="4">Bacterial alpha-L-rhamnosidase</fullName>
    </submittedName>
</protein>
<comment type="caution">
    <text evidence="4">The sequence shown here is derived from an EMBL/GenBank/DDBJ whole genome shotgun (WGS) entry which is preliminary data.</text>
</comment>
<dbReference type="Proteomes" id="UP000322699">
    <property type="component" value="Unassembled WGS sequence"/>
</dbReference>
<dbReference type="InterPro" id="IPR008928">
    <property type="entry name" value="6-hairpin_glycosidase_sf"/>
</dbReference>
<dbReference type="InterPro" id="IPR012341">
    <property type="entry name" value="6hp_glycosidase-like_sf"/>
</dbReference>
<dbReference type="AlphaFoldDB" id="A0A5B1CH55"/>
<dbReference type="SUPFAM" id="SSF48208">
    <property type="entry name" value="Six-hairpin glycosidases"/>
    <property type="match status" value="1"/>
</dbReference>
<dbReference type="OrthoDB" id="9761045at2"/>
<dbReference type="Pfam" id="PF17389">
    <property type="entry name" value="Bac_rhamnosid6H"/>
    <property type="match status" value="1"/>
</dbReference>
<evidence type="ECO:0000256" key="1">
    <source>
        <dbReference type="SAM" id="SignalP"/>
    </source>
</evidence>
<dbReference type="PANTHER" id="PTHR34987:SF4">
    <property type="entry name" value="ALPHA-L-RHAMNOSIDASE C-TERMINAL DOMAIN-CONTAINING PROTEIN"/>
    <property type="match status" value="1"/>
</dbReference>
<name>A0A5B1CH55_9BACT</name>
<evidence type="ECO:0000259" key="3">
    <source>
        <dbReference type="Pfam" id="PF17390"/>
    </source>
</evidence>
<evidence type="ECO:0000259" key="2">
    <source>
        <dbReference type="Pfam" id="PF17389"/>
    </source>
</evidence>
<dbReference type="Gene3D" id="2.60.120.260">
    <property type="entry name" value="Galactose-binding domain-like"/>
    <property type="match status" value="1"/>
</dbReference>
<accession>A0A5B1CH55</accession>
<proteinExistence type="predicted"/>
<reference evidence="4 5" key="1">
    <citation type="submission" date="2019-08" db="EMBL/GenBank/DDBJ databases">
        <title>Deep-cultivation of Planctomycetes and their phenomic and genomic characterization uncovers novel biology.</title>
        <authorList>
            <person name="Wiegand S."/>
            <person name="Jogler M."/>
            <person name="Boedeker C."/>
            <person name="Pinto D."/>
            <person name="Vollmers J."/>
            <person name="Rivas-Marin E."/>
            <person name="Kohn T."/>
            <person name="Peeters S.H."/>
            <person name="Heuer A."/>
            <person name="Rast P."/>
            <person name="Oberbeckmann S."/>
            <person name="Bunk B."/>
            <person name="Jeske O."/>
            <person name="Meyerdierks A."/>
            <person name="Storesund J.E."/>
            <person name="Kallscheuer N."/>
            <person name="Luecker S."/>
            <person name="Lage O.M."/>
            <person name="Pohl T."/>
            <person name="Merkel B.J."/>
            <person name="Hornburger P."/>
            <person name="Mueller R.-W."/>
            <person name="Bruemmer F."/>
            <person name="Labrenz M."/>
            <person name="Spormann A.M."/>
            <person name="Op Den Camp H."/>
            <person name="Overmann J."/>
            <person name="Amann R."/>
            <person name="Jetten M.S.M."/>
            <person name="Mascher T."/>
            <person name="Medema M.H."/>
            <person name="Devos D.P."/>
            <person name="Kaster A.-K."/>
            <person name="Ovreas L."/>
            <person name="Rohde M."/>
            <person name="Galperin M.Y."/>
            <person name="Jogler C."/>
        </authorList>
    </citation>
    <scope>NUCLEOTIDE SEQUENCE [LARGE SCALE GENOMIC DNA]</scope>
    <source>
        <strain evidence="4 5">LF1</strain>
    </source>
</reference>
<dbReference type="Pfam" id="PF17390">
    <property type="entry name" value="Bac_rhamnosid_C"/>
    <property type="match status" value="1"/>
</dbReference>